<evidence type="ECO:0000256" key="2">
    <source>
        <dbReference type="SAM" id="SignalP"/>
    </source>
</evidence>
<sequence length="322" mass="35852">MELQKVLAVFAGLVLVSCTALPAVKDQVEYVRPVKTTGDQPIIDTKYDGWGVPFSGSSFGGFLENFDDILDRMNKQIKSLLERFPFSKGSNSSEFPSFPALPGSFPGAGDLDLSKGNTTSVTKVINGHKVVINETEYKNQDENGGTFFKVRIVDVAPDSSEITTDSNAEEVPTTIKPREQVDNSFENEISKSKEAEPIQTTKRQVSEENFDNIETFDEIDSSMRISPVQDDFFADENQKTQPGYVDADNEWNVVEPIETIESNDINQPEKESVQRPIDLSRDTYVNEIMAENGAPTDPEAEVFFVPQLEQDGRMIGVLMDPR</sequence>
<proteinExistence type="predicted"/>
<accession>A0A6J2X4A7</accession>
<evidence type="ECO:0000256" key="1">
    <source>
        <dbReference type="SAM" id="MobiDB-lite"/>
    </source>
</evidence>
<dbReference type="Proteomes" id="UP000504635">
    <property type="component" value="Unplaced"/>
</dbReference>
<protein>
    <submittedName>
        <fullName evidence="4">Uncharacterized protein LOC115874685 isoform X1</fullName>
    </submittedName>
</protein>
<dbReference type="GeneID" id="115874685"/>
<feature type="chain" id="PRO_5027096629" evidence="2">
    <location>
        <begin position="19"/>
        <end position="322"/>
    </location>
</feature>
<dbReference type="OrthoDB" id="6346805at2759"/>
<evidence type="ECO:0000313" key="3">
    <source>
        <dbReference type="Proteomes" id="UP000504635"/>
    </source>
</evidence>
<keyword evidence="2" id="KW-0732">Signal</keyword>
<dbReference type="FunCoup" id="A0A6J2X4A7">
    <property type="interactions" value="1"/>
</dbReference>
<reference evidence="4" key="1">
    <citation type="submission" date="2025-08" db="UniProtKB">
        <authorList>
            <consortium name="RefSeq"/>
        </authorList>
    </citation>
    <scope>IDENTIFICATION</scope>
    <source>
        <tissue evidence="4">Gonads</tissue>
    </source>
</reference>
<dbReference type="CTD" id="34652"/>
<gene>
    <name evidence="4" type="primary">LOC115874685</name>
</gene>
<keyword evidence="3" id="KW-1185">Reference proteome</keyword>
<evidence type="ECO:0000313" key="4">
    <source>
        <dbReference type="RefSeq" id="XP_030745774.1"/>
    </source>
</evidence>
<organism evidence="3 4">
    <name type="scientific">Sitophilus oryzae</name>
    <name type="common">Rice weevil</name>
    <name type="synonym">Curculio oryzae</name>
    <dbReference type="NCBI Taxonomy" id="7048"/>
    <lineage>
        <taxon>Eukaryota</taxon>
        <taxon>Metazoa</taxon>
        <taxon>Ecdysozoa</taxon>
        <taxon>Arthropoda</taxon>
        <taxon>Hexapoda</taxon>
        <taxon>Insecta</taxon>
        <taxon>Pterygota</taxon>
        <taxon>Neoptera</taxon>
        <taxon>Endopterygota</taxon>
        <taxon>Coleoptera</taxon>
        <taxon>Polyphaga</taxon>
        <taxon>Cucujiformia</taxon>
        <taxon>Curculionidae</taxon>
        <taxon>Dryophthorinae</taxon>
        <taxon>Sitophilus</taxon>
    </lineage>
</organism>
<dbReference type="AlphaFoldDB" id="A0A6J2X4A7"/>
<feature type="region of interest" description="Disordered" evidence="1">
    <location>
        <begin position="160"/>
        <end position="211"/>
    </location>
</feature>
<dbReference type="PROSITE" id="PS51257">
    <property type="entry name" value="PROKAR_LIPOPROTEIN"/>
    <property type="match status" value="1"/>
</dbReference>
<dbReference type="KEGG" id="soy:115874685"/>
<name>A0A6J2X4A7_SITOR</name>
<feature type="signal peptide" evidence="2">
    <location>
        <begin position="1"/>
        <end position="18"/>
    </location>
</feature>
<dbReference type="InParanoid" id="A0A6J2X4A7"/>
<dbReference type="RefSeq" id="XP_030745774.1">
    <property type="nucleotide sequence ID" value="XM_030889914.1"/>
</dbReference>